<dbReference type="Proteomes" id="UP000887566">
    <property type="component" value="Unplaced"/>
</dbReference>
<name>A0A914V9C4_9BILA</name>
<dbReference type="WBParaSite" id="PSAMB.scaffold168size69872.g2904.t1">
    <property type="protein sequence ID" value="PSAMB.scaffold168size69872.g2904.t1"/>
    <property type="gene ID" value="PSAMB.scaffold168size69872.g2904"/>
</dbReference>
<dbReference type="InterPro" id="IPR050373">
    <property type="entry name" value="Fibrinogen_C-term_domain"/>
</dbReference>
<dbReference type="PANTHER" id="PTHR19143">
    <property type="entry name" value="FIBRINOGEN/TENASCIN/ANGIOPOEITIN"/>
    <property type="match status" value="1"/>
</dbReference>
<keyword evidence="1" id="KW-1133">Transmembrane helix</keyword>
<evidence type="ECO:0000259" key="2">
    <source>
        <dbReference type="PROSITE" id="PS51406"/>
    </source>
</evidence>
<dbReference type="PROSITE" id="PS51406">
    <property type="entry name" value="FIBRINOGEN_C_2"/>
    <property type="match status" value="1"/>
</dbReference>
<evidence type="ECO:0000313" key="4">
    <source>
        <dbReference type="WBParaSite" id="PSAMB.scaffold168size69872.g2904.t1"/>
    </source>
</evidence>
<reference evidence="4" key="1">
    <citation type="submission" date="2022-11" db="UniProtKB">
        <authorList>
            <consortium name="WormBaseParasite"/>
        </authorList>
    </citation>
    <scope>IDENTIFICATION</scope>
</reference>
<dbReference type="SMART" id="SM00186">
    <property type="entry name" value="FBG"/>
    <property type="match status" value="1"/>
</dbReference>
<feature type="transmembrane region" description="Helical" evidence="1">
    <location>
        <begin position="56"/>
        <end position="78"/>
    </location>
</feature>
<dbReference type="AlphaFoldDB" id="A0A914V9C4"/>
<dbReference type="GO" id="GO:0005615">
    <property type="term" value="C:extracellular space"/>
    <property type="evidence" value="ECO:0007669"/>
    <property type="project" value="TreeGrafter"/>
</dbReference>
<protein>
    <submittedName>
        <fullName evidence="4">Fibrinogen C-terminal domain-containing protein</fullName>
    </submittedName>
</protein>
<proteinExistence type="predicted"/>
<keyword evidence="1" id="KW-0812">Transmembrane</keyword>
<dbReference type="Pfam" id="PF00147">
    <property type="entry name" value="Fibrinogen_C"/>
    <property type="match status" value="1"/>
</dbReference>
<dbReference type="SUPFAM" id="SSF56496">
    <property type="entry name" value="Fibrinogen C-terminal domain-like"/>
    <property type="match status" value="1"/>
</dbReference>
<sequence length="313" mass="35858">MPINNAFANNENVALPEMQGQDKLSQQPPASDNIYNQVIFIKRKQPNRFTEKYQRIIILICAGLIFAFAAIFLAVVIFSKGEIFIVKDCHELHQKHSNLPSGVYLLSPPAIPAFSAYCDMETDGGGWTVFQRRIDANLSFYDKLWNDYKVGFNNGLANNLWLGNDIIHVLTTKDANVELRIDLWGDRKPNSLYANEYWWQKRTHFFIDNEANFYSLHLSRSSTGNASMDPNQSMYYSNNLKFSTSDKNNGANTRCFSPLIGSGGWWYNNCAYEALNSKYTPPSWDGSGFCWTTNTDRFINPKQSRMMLRSILQ</sequence>
<feature type="domain" description="Fibrinogen C-terminal" evidence="2">
    <location>
        <begin position="80"/>
        <end position="312"/>
    </location>
</feature>
<evidence type="ECO:0000313" key="3">
    <source>
        <dbReference type="Proteomes" id="UP000887566"/>
    </source>
</evidence>
<dbReference type="InterPro" id="IPR036056">
    <property type="entry name" value="Fibrinogen-like_C"/>
</dbReference>
<organism evidence="3 4">
    <name type="scientific">Plectus sambesii</name>
    <dbReference type="NCBI Taxonomy" id="2011161"/>
    <lineage>
        <taxon>Eukaryota</taxon>
        <taxon>Metazoa</taxon>
        <taxon>Ecdysozoa</taxon>
        <taxon>Nematoda</taxon>
        <taxon>Chromadorea</taxon>
        <taxon>Plectida</taxon>
        <taxon>Plectina</taxon>
        <taxon>Plectoidea</taxon>
        <taxon>Plectidae</taxon>
        <taxon>Plectus</taxon>
    </lineage>
</organism>
<dbReference type="Gene3D" id="3.90.215.10">
    <property type="entry name" value="Gamma Fibrinogen, chain A, domain 1"/>
    <property type="match status" value="1"/>
</dbReference>
<keyword evidence="3" id="KW-1185">Reference proteome</keyword>
<dbReference type="InterPro" id="IPR014716">
    <property type="entry name" value="Fibrinogen_a/b/g_C_1"/>
</dbReference>
<dbReference type="InterPro" id="IPR002181">
    <property type="entry name" value="Fibrinogen_a/b/g_C_dom"/>
</dbReference>
<dbReference type="NCBIfam" id="NF040941">
    <property type="entry name" value="GGGWT_bact"/>
    <property type="match status" value="1"/>
</dbReference>
<keyword evidence="1" id="KW-0472">Membrane</keyword>
<evidence type="ECO:0000256" key="1">
    <source>
        <dbReference type="SAM" id="Phobius"/>
    </source>
</evidence>
<accession>A0A914V9C4</accession>